<dbReference type="Pfam" id="PF00535">
    <property type="entry name" value="Glycos_transf_2"/>
    <property type="match status" value="1"/>
</dbReference>
<dbReference type="EMBL" id="BAABGX010000002">
    <property type="protein sequence ID" value="GAA4305917.1"/>
    <property type="molecule type" value="Genomic_DNA"/>
</dbReference>
<comment type="similarity">
    <text evidence="1">Belongs to the glycosyltransferase 2 family. WaaE/KdtX subfamily.</text>
</comment>
<feature type="domain" description="Glycosyltransferase 2-like" evidence="2">
    <location>
        <begin position="5"/>
        <end position="99"/>
    </location>
</feature>
<organism evidence="3 4">
    <name type="scientific">Nibribacter koreensis</name>
    <dbReference type="NCBI Taxonomy" id="1084519"/>
    <lineage>
        <taxon>Bacteria</taxon>
        <taxon>Pseudomonadati</taxon>
        <taxon>Bacteroidota</taxon>
        <taxon>Cytophagia</taxon>
        <taxon>Cytophagales</taxon>
        <taxon>Hymenobacteraceae</taxon>
        <taxon>Nibribacter</taxon>
    </lineage>
</organism>
<dbReference type="Proteomes" id="UP001501844">
    <property type="component" value="Unassembled WGS sequence"/>
</dbReference>
<sequence>MQKISAVLITLNAGEILRTTLQALSWCDELVVVDSGSTDQTLQICQEHGCRVEYRKFTGYGEQKRFAVELASHDWILSVDADEVVTDQLRAEIQAVLSQTAPTHVGYYVRIPLMFLGARIKSEASKKFLRLFNKQFGNYDTAAVHEKVRLNGTLGDLKGEMLHYSYKDIQDYFRKMNQYSTAAAMSLHEKKKEVPFALMVLKCPIAFFKTYLIKGCIWNGVPGFIYSFFSGFYPMMKYAKLWEANHNASNPNKQSTGF</sequence>
<protein>
    <submittedName>
        <fullName evidence="3">Glycosyltransferase family 2 protein</fullName>
    </submittedName>
</protein>
<reference evidence="4" key="1">
    <citation type="journal article" date="2019" name="Int. J. Syst. Evol. Microbiol.">
        <title>The Global Catalogue of Microorganisms (GCM) 10K type strain sequencing project: providing services to taxonomists for standard genome sequencing and annotation.</title>
        <authorList>
            <consortium name="The Broad Institute Genomics Platform"/>
            <consortium name="The Broad Institute Genome Sequencing Center for Infectious Disease"/>
            <person name="Wu L."/>
            <person name="Ma J."/>
        </authorList>
    </citation>
    <scope>NUCLEOTIDE SEQUENCE [LARGE SCALE GENOMIC DNA]</scope>
    <source>
        <strain evidence="4">JCM 17917</strain>
    </source>
</reference>
<keyword evidence="4" id="KW-1185">Reference proteome</keyword>
<dbReference type="RefSeq" id="WP_345165476.1">
    <property type="nucleotide sequence ID" value="NZ_BAABGX010000002.1"/>
</dbReference>
<comment type="caution">
    <text evidence="3">The sequence shown here is derived from an EMBL/GenBank/DDBJ whole genome shotgun (WGS) entry which is preliminary data.</text>
</comment>
<dbReference type="PANTHER" id="PTHR43630">
    <property type="entry name" value="POLY-BETA-1,6-N-ACETYL-D-GLUCOSAMINE SYNTHASE"/>
    <property type="match status" value="1"/>
</dbReference>
<gene>
    <name evidence="3" type="ORF">GCM10023183_20550</name>
</gene>
<dbReference type="Gene3D" id="3.90.550.10">
    <property type="entry name" value="Spore Coat Polysaccharide Biosynthesis Protein SpsA, Chain A"/>
    <property type="match status" value="1"/>
</dbReference>
<name>A0ABP8FKX6_9BACT</name>
<dbReference type="SUPFAM" id="SSF53448">
    <property type="entry name" value="Nucleotide-diphospho-sugar transferases"/>
    <property type="match status" value="1"/>
</dbReference>
<proteinExistence type="inferred from homology"/>
<accession>A0ABP8FKX6</accession>
<dbReference type="CDD" id="cd02511">
    <property type="entry name" value="Beta4Glucosyltransferase"/>
    <property type="match status" value="1"/>
</dbReference>
<evidence type="ECO:0000313" key="3">
    <source>
        <dbReference type="EMBL" id="GAA4305917.1"/>
    </source>
</evidence>
<dbReference type="InterPro" id="IPR029044">
    <property type="entry name" value="Nucleotide-diphossugar_trans"/>
</dbReference>
<evidence type="ECO:0000259" key="2">
    <source>
        <dbReference type="Pfam" id="PF00535"/>
    </source>
</evidence>
<evidence type="ECO:0000256" key="1">
    <source>
        <dbReference type="ARBA" id="ARBA00038494"/>
    </source>
</evidence>
<evidence type="ECO:0000313" key="4">
    <source>
        <dbReference type="Proteomes" id="UP001501844"/>
    </source>
</evidence>
<dbReference type="PANTHER" id="PTHR43630:SF2">
    <property type="entry name" value="GLYCOSYLTRANSFERASE"/>
    <property type="match status" value="1"/>
</dbReference>
<dbReference type="InterPro" id="IPR001173">
    <property type="entry name" value="Glyco_trans_2-like"/>
</dbReference>